<dbReference type="GeneTree" id="ENSGT00550000074822"/>
<dbReference type="GO" id="GO:0003676">
    <property type="term" value="F:nucleic acid binding"/>
    <property type="evidence" value="ECO:0007669"/>
    <property type="project" value="InterPro"/>
</dbReference>
<feature type="domain" description="Helicase ATP-binding" evidence="1">
    <location>
        <begin position="280"/>
        <end position="443"/>
    </location>
</feature>
<dbReference type="GO" id="GO:0016787">
    <property type="term" value="F:hydrolase activity"/>
    <property type="evidence" value="ECO:0007669"/>
    <property type="project" value="UniProtKB-KW"/>
</dbReference>
<dbReference type="GO" id="GO:0043138">
    <property type="term" value="F:3'-5' DNA helicase activity"/>
    <property type="evidence" value="ECO:0007669"/>
    <property type="project" value="UniProtKB-EC"/>
</dbReference>
<dbReference type="Ensembl" id="ENSUAMT00000011980.1">
    <property type="protein sequence ID" value="ENSUAMP00000010665.1"/>
    <property type="gene ID" value="ENSUAMG00000008754.1"/>
</dbReference>
<dbReference type="AlphaFoldDB" id="A0A452QY04"/>
<dbReference type="InterPro" id="IPR014001">
    <property type="entry name" value="Helicase_ATP-bd"/>
</dbReference>
<dbReference type="InterPro" id="IPR052247">
    <property type="entry name" value="Meiotic_Crossover_Helicase"/>
</dbReference>
<reference evidence="2" key="2">
    <citation type="submission" date="2025-08" db="UniProtKB">
        <authorList>
            <consortium name="Ensembl"/>
        </authorList>
    </citation>
    <scope>IDENTIFICATION</scope>
</reference>
<keyword evidence="3" id="KW-1185">Reference proteome</keyword>
<reference evidence="3" key="1">
    <citation type="submission" date="2016-06" db="EMBL/GenBank/DDBJ databases">
        <title>De novo assembly and RNA-Seq shows season-dependent expression and editing in black bear kidneys.</title>
        <authorList>
            <person name="Korstanje R."/>
            <person name="Srivastava A."/>
            <person name="Sarsani V.K."/>
            <person name="Sheehan S.M."/>
            <person name="Seger R.L."/>
            <person name="Barter M.E."/>
            <person name="Lindqvist C."/>
            <person name="Brody L.C."/>
            <person name="Mullikin J.C."/>
        </authorList>
    </citation>
    <scope>NUCLEOTIDE SEQUENCE [LARGE SCALE GENOMIC DNA]</scope>
</reference>
<dbReference type="Proteomes" id="UP000291022">
    <property type="component" value="Unassembled WGS sequence"/>
</dbReference>
<dbReference type="GO" id="GO:0005524">
    <property type="term" value="F:ATP binding"/>
    <property type="evidence" value="ECO:0007669"/>
    <property type="project" value="InterPro"/>
</dbReference>
<protein>
    <recommendedName>
        <fullName evidence="1">Helicase ATP-binding domain-containing protein</fullName>
    </recommendedName>
</protein>
<organism evidence="2 3">
    <name type="scientific">Ursus americanus</name>
    <name type="common">American black bear</name>
    <name type="synonym">Euarctos americanus</name>
    <dbReference type="NCBI Taxonomy" id="9643"/>
    <lineage>
        <taxon>Eukaryota</taxon>
        <taxon>Metazoa</taxon>
        <taxon>Chordata</taxon>
        <taxon>Craniata</taxon>
        <taxon>Vertebrata</taxon>
        <taxon>Euteleostomi</taxon>
        <taxon>Mammalia</taxon>
        <taxon>Eutheria</taxon>
        <taxon>Laurasiatheria</taxon>
        <taxon>Carnivora</taxon>
        <taxon>Caniformia</taxon>
        <taxon>Ursidae</taxon>
        <taxon>Ursus</taxon>
    </lineage>
</organism>
<dbReference type="SMART" id="SM00487">
    <property type="entry name" value="DEXDc"/>
    <property type="match status" value="1"/>
</dbReference>
<dbReference type="SUPFAM" id="SSF52540">
    <property type="entry name" value="P-loop containing nucleoside triphosphate hydrolases"/>
    <property type="match status" value="1"/>
</dbReference>
<reference evidence="2" key="3">
    <citation type="submission" date="2025-09" db="UniProtKB">
        <authorList>
            <consortium name="Ensembl"/>
        </authorList>
    </citation>
    <scope>IDENTIFICATION</scope>
</reference>
<dbReference type="InterPro" id="IPR027417">
    <property type="entry name" value="P-loop_NTPase"/>
</dbReference>
<evidence type="ECO:0000259" key="1">
    <source>
        <dbReference type="SMART" id="SM00487"/>
    </source>
</evidence>
<name>A0A452QY04_URSAM</name>
<dbReference type="PANTHER" id="PTHR47835">
    <property type="entry name" value="HFM1, ATP DEPENDENT DNA HELICASE HOMOLOG"/>
    <property type="match status" value="1"/>
</dbReference>
<evidence type="ECO:0000313" key="3">
    <source>
        <dbReference type="Proteomes" id="UP000291022"/>
    </source>
</evidence>
<dbReference type="STRING" id="9643.ENSUAMP00000010665"/>
<dbReference type="InterPro" id="IPR011545">
    <property type="entry name" value="DEAD/DEAH_box_helicase_dom"/>
</dbReference>
<dbReference type="PANTHER" id="PTHR47835:SF3">
    <property type="entry name" value="HELICASE FOR MEIOSIS 1"/>
    <property type="match status" value="1"/>
</dbReference>
<dbReference type="Pfam" id="PF00270">
    <property type="entry name" value="DEAD"/>
    <property type="match status" value="1"/>
</dbReference>
<accession>A0A452QY04</accession>
<sequence>MLKSNDSLFSLDTLFFEKRDEAENYPDNEKSLDWFLPPAPLISEIPDTQALEEEIRSHKLLGQEERPKILPSDLKITNENTNYISPTQKFQFAFSSNEYEAGDLNLGVAGNNDLSHVSGKLTYGSSQKYKNQIGTEIAPEKSVPDNTKLVNFAEDKGESTPAFRKRLFKISDNIHEDVNSNDSTNLDYPIGSMKIAPTEMNKGEPWKCSSSKQKHQYSDINLFTASSTFSASEIREDIFKAPTFSLASQPHEVQGVIENDLDSLKAVTEIPAIFRSIFKEFPYFNYVQSKAFDDLLYTDRNFVICAPTGSGKTVVFELAITRLLMEVPLPWSNIKIVYSKYLYIALCSTNHWSTVWSDLFEDYSSHIIMTLHMTRKWRDNSLVQLVRLFLIDEVHVVKDENRGPTLEVVVSRMKTVQSLSPTSENSSTIIPLRFVAVSNVSLSGAPGWLSR</sequence>
<dbReference type="Gene3D" id="3.40.50.300">
    <property type="entry name" value="P-loop containing nucleotide triphosphate hydrolases"/>
    <property type="match status" value="2"/>
</dbReference>
<evidence type="ECO:0000313" key="2">
    <source>
        <dbReference type="Ensembl" id="ENSUAMP00000010665.1"/>
    </source>
</evidence>
<proteinExistence type="predicted"/>